<keyword evidence="8" id="KW-0862">Zinc</keyword>
<keyword evidence="12" id="KW-0040">ANK repeat</keyword>
<dbReference type="Pfam" id="PF00023">
    <property type="entry name" value="Ank"/>
    <property type="match status" value="1"/>
</dbReference>
<organism evidence="15 16">
    <name type="scientific">Paenibacillus harenae</name>
    <dbReference type="NCBI Taxonomy" id="306543"/>
    <lineage>
        <taxon>Bacteria</taxon>
        <taxon>Bacillati</taxon>
        <taxon>Bacillota</taxon>
        <taxon>Bacilli</taxon>
        <taxon>Bacillales</taxon>
        <taxon>Paenibacillaceae</taxon>
        <taxon>Paenibacillus</taxon>
    </lineage>
</organism>
<comment type="caution">
    <text evidence="15">The sequence shown here is derived from an EMBL/GenBank/DDBJ whole genome shotgun (WGS) entry which is preliminary data.</text>
</comment>
<reference evidence="15 16" key="1">
    <citation type="submission" date="2023-07" db="EMBL/GenBank/DDBJ databases">
        <title>Sorghum-associated microbial communities from plants grown in Nebraska, USA.</title>
        <authorList>
            <person name="Schachtman D."/>
        </authorList>
    </citation>
    <scope>NUCLEOTIDE SEQUENCE [LARGE SCALE GENOMIC DNA]</scope>
    <source>
        <strain evidence="15 16">CC482</strain>
    </source>
</reference>
<gene>
    <name evidence="15" type="ORF">J2T15_002258</name>
</gene>
<evidence type="ECO:0000256" key="6">
    <source>
        <dbReference type="ARBA" id="ARBA00022723"/>
    </source>
</evidence>
<keyword evidence="10" id="KW-0482">Metalloprotease</keyword>
<keyword evidence="5 13" id="KW-0812">Transmembrane</keyword>
<sequence>MYVDPSLVHKKEKGYYVLALIVSIIATLVLLISIIGIYILLFIVVVPLLAQAISNASIRLNGVRITPKQFPEIHELVYQQSARMGLPYLPDVYIMESSGVLNAFATRFFGRNMVVLYSDLFELMNRGGEKELAFVISHELAHLQRRHLTKQLFIIPAMWLPFLGDAYSRACEYTCDRMAAHFTEDPEAAMNGLTVLAVGKSLYKQVDREDYLLQSSGERGLFVWLAEKLSTHPPLPKRIEAIQRYADPHRASIFRSSKMALVIVLSACLVVIAMFVTGVALSSQLMKLASGAFEEGYSDEELLDAAMNGETSRVVELLDQGANPDAADYGGWTALMSAIDQNNAEMARALLNAGANTDLTEDEYENSALTIAISSGNEEIAELLLGHEANPNLQDSFGWTPLMTAASYGEEGMARLLLENGADTSLTDENGWTAFDYAMDAGYETLAQLLKPGMAEAA</sequence>
<dbReference type="Gene3D" id="3.30.2010.10">
    <property type="entry name" value="Metalloproteases ('zincins'), catalytic domain"/>
    <property type="match status" value="1"/>
</dbReference>
<dbReference type="EMBL" id="JAUSSU010000004">
    <property type="protein sequence ID" value="MDQ0112823.1"/>
    <property type="molecule type" value="Genomic_DNA"/>
</dbReference>
<dbReference type="PANTHER" id="PTHR43221:SF1">
    <property type="entry name" value="PROTEASE HTPX"/>
    <property type="match status" value="1"/>
</dbReference>
<feature type="domain" description="Peptidase M48" evidence="14">
    <location>
        <begin position="67"/>
        <end position="154"/>
    </location>
</feature>
<evidence type="ECO:0000256" key="8">
    <source>
        <dbReference type="ARBA" id="ARBA00022833"/>
    </source>
</evidence>
<evidence type="ECO:0000256" key="10">
    <source>
        <dbReference type="ARBA" id="ARBA00023049"/>
    </source>
</evidence>
<comment type="cofactor">
    <cofactor evidence="1">
        <name>Zn(2+)</name>
        <dbReference type="ChEBI" id="CHEBI:29105"/>
    </cofactor>
</comment>
<dbReference type="InterPro" id="IPR050083">
    <property type="entry name" value="HtpX_protease"/>
</dbReference>
<keyword evidence="11 13" id="KW-0472">Membrane</keyword>
<name>A0ABT9U1E0_PAEHA</name>
<evidence type="ECO:0000256" key="7">
    <source>
        <dbReference type="ARBA" id="ARBA00022801"/>
    </source>
</evidence>
<dbReference type="Gene3D" id="1.25.40.20">
    <property type="entry name" value="Ankyrin repeat-containing domain"/>
    <property type="match status" value="1"/>
</dbReference>
<evidence type="ECO:0000256" key="9">
    <source>
        <dbReference type="ARBA" id="ARBA00022989"/>
    </source>
</evidence>
<keyword evidence="9 13" id="KW-1133">Transmembrane helix</keyword>
<dbReference type="PROSITE" id="PS50088">
    <property type="entry name" value="ANK_REPEAT"/>
    <property type="match status" value="3"/>
</dbReference>
<feature type="repeat" description="ANK" evidence="12">
    <location>
        <begin position="330"/>
        <end position="362"/>
    </location>
</feature>
<dbReference type="GO" id="GO:0006508">
    <property type="term" value="P:proteolysis"/>
    <property type="evidence" value="ECO:0007669"/>
    <property type="project" value="UniProtKB-KW"/>
</dbReference>
<dbReference type="SUPFAM" id="SSF48403">
    <property type="entry name" value="Ankyrin repeat"/>
    <property type="match status" value="1"/>
</dbReference>
<evidence type="ECO:0000313" key="16">
    <source>
        <dbReference type="Proteomes" id="UP001229346"/>
    </source>
</evidence>
<evidence type="ECO:0000256" key="5">
    <source>
        <dbReference type="ARBA" id="ARBA00022692"/>
    </source>
</evidence>
<dbReference type="Proteomes" id="UP001229346">
    <property type="component" value="Unassembled WGS sequence"/>
</dbReference>
<feature type="domain" description="Peptidase M48" evidence="14">
    <location>
        <begin position="161"/>
        <end position="244"/>
    </location>
</feature>
<evidence type="ECO:0000256" key="3">
    <source>
        <dbReference type="ARBA" id="ARBA00022475"/>
    </source>
</evidence>
<dbReference type="CDD" id="cd07325">
    <property type="entry name" value="M48_Ste24p_like"/>
    <property type="match status" value="1"/>
</dbReference>
<keyword evidence="3" id="KW-1003">Cell membrane</keyword>
<evidence type="ECO:0000256" key="13">
    <source>
        <dbReference type="SAM" id="Phobius"/>
    </source>
</evidence>
<comment type="subcellular location">
    <subcellularLocation>
        <location evidence="2">Cell membrane</location>
        <topology evidence="2">Multi-pass membrane protein</topology>
    </subcellularLocation>
</comment>
<evidence type="ECO:0000256" key="12">
    <source>
        <dbReference type="PROSITE-ProRule" id="PRU00023"/>
    </source>
</evidence>
<accession>A0ABT9U1E0</accession>
<feature type="transmembrane region" description="Helical" evidence="13">
    <location>
        <begin position="16"/>
        <end position="49"/>
    </location>
</feature>
<keyword evidence="4 15" id="KW-0645">Protease</keyword>
<dbReference type="PROSITE" id="PS50297">
    <property type="entry name" value="ANK_REP_REGION"/>
    <property type="match status" value="2"/>
</dbReference>
<dbReference type="InterPro" id="IPR002110">
    <property type="entry name" value="Ankyrin_rpt"/>
</dbReference>
<protein>
    <submittedName>
        <fullName evidence="15">Zn-dependent protease with chaperone function</fullName>
    </submittedName>
</protein>
<evidence type="ECO:0000256" key="1">
    <source>
        <dbReference type="ARBA" id="ARBA00001947"/>
    </source>
</evidence>
<evidence type="ECO:0000256" key="4">
    <source>
        <dbReference type="ARBA" id="ARBA00022670"/>
    </source>
</evidence>
<evidence type="ECO:0000259" key="14">
    <source>
        <dbReference type="Pfam" id="PF01435"/>
    </source>
</evidence>
<keyword evidence="6" id="KW-0479">Metal-binding</keyword>
<feature type="repeat" description="ANK" evidence="12">
    <location>
        <begin position="364"/>
        <end position="396"/>
    </location>
</feature>
<dbReference type="InterPro" id="IPR036770">
    <property type="entry name" value="Ankyrin_rpt-contain_sf"/>
</dbReference>
<evidence type="ECO:0000313" key="15">
    <source>
        <dbReference type="EMBL" id="MDQ0112823.1"/>
    </source>
</evidence>
<dbReference type="RefSeq" id="WP_307203748.1">
    <property type="nucleotide sequence ID" value="NZ_JAUSST010000002.1"/>
</dbReference>
<keyword evidence="16" id="KW-1185">Reference proteome</keyword>
<dbReference type="Pfam" id="PF01435">
    <property type="entry name" value="Peptidase_M48"/>
    <property type="match status" value="2"/>
</dbReference>
<evidence type="ECO:0000256" key="2">
    <source>
        <dbReference type="ARBA" id="ARBA00004651"/>
    </source>
</evidence>
<dbReference type="GO" id="GO:0008233">
    <property type="term" value="F:peptidase activity"/>
    <property type="evidence" value="ECO:0007669"/>
    <property type="project" value="UniProtKB-KW"/>
</dbReference>
<feature type="repeat" description="ANK" evidence="12">
    <location>
        <begin position="397"/>
        <end position="429"/>
    </location>
</feature>
<evidence type="ECO:0000256" key="11">
    <source>
        <dbReference type="ARBA" id="ARBA00023136"/>
    </source>
</evidence>
<dbReference type="Pfam" id="PF12796">
    <property type="entry name" value="Ank_2"/>
    <property type="match status" value="1"/>
</dbReference>
<dbReference type="InterPro" id="IPR001915">
    <property type="entry name" value="Peptidase_M48"/>
</dbReference>
<keyword evidence="7" id="KW-0378">Hydrolase</keyword>
<dbReference type="PANTHER" id="PTHR43221">
    <property type="entry name" value="PROTEASE HTPX"/>
    <property type="match status" value="1"/>
</dbReference>
<feature type="transmembrane region" description="Helical" evidence="13">
    <location>
        <begin position="259"/>
        <end position="281"/>
    </location>
</feature>
<dbReference type="SMART" id="SM00248">
    <property type="entry name" value="ANK"/>
    <property type="match status" value="4"/>
</dbReference>
<proteinExistence type="predicted"/>